<comment type="caution">
    <text evidence="1">The sequence shown here is derived from an EMBL/GenBank/DDBJ whole genome shotgun (WGS) entry which is preliminary data.</text>
</comment>
<evidence type="ECO:0000313" key="1">
    <source>
        <dbReference type="EMBL" id="GAH82573.1"/>
    </source>
</evidence>
<reference evidence="1" key="1">
    <citation type="journal article" date="2014" name="Front. Microbiol.">
        <title>High frequency of phylogenetically diverse reductive dehalogenase-homologous genes in deep subseafloor sedimentary metagenomes.</title>
        <authorList>
            <person name="Kawai M."/>
            <person name="Futagami T."/>
            <person name="Toyoda A."/>
            <person name="Takaki Y."/>
            <person name="Nishi S."/>
            <person name="Hori S."/>
            <person name="Arai W."/>
            <person name="Tsubouchi T."/>
            <person name="Morono Y."/>
            <person name="Uchiyama I."/>
            <person name="Ito T."/>
            <person name="Fujiyama A."/>
            <person name="Inagaki F."/>
            <person name="Takami H."/>
        </authorList>
    </citation>
    <scope>NUCLEOTIDE SEQUENCE</scope>
    <source>
        <strain evidence="1">Expedition CK06-06</strain>
    </source>
</reference>
<name>X1KKH4_9ZZZZ</name>
<dbReference type="EMBL" id="BARU01043553">
    <property type="protein sequence ID" value="GAH82573.1"/>
    <property type="molecule type" value="Genomic_DNA"/>
</dbReference>
<protein>
    <submittedName>
        <fullName evidence="1">Uncharacterized protein</fullName>
    </submittedName>
</protein>
<dbReference type="AlphaFoldDB" id="X1KKH4"/>
<gene>
    <name evidence="1" type="ORF">S03H2_66663</name>
</gene>
<proteinExistence type="predicted"/>
<sequence length="67" mass="7826">MLDKKATELTNALLSYFPIKLFKYHEACIHALILDSIEFGYLQGRKDQIDKVEFWKSSSGSLKFRNK</sequence>
<organism evidence="1">
    <name type="scientific">marine sediment metagenome</name>
    <dbReference type="NCBI Taxonomy" id="412755"/>
    <lineage>
        <taxon>unclassified sequences</taxon>
        <taxon>metagenomes</taxon>
        <taxon>ecological metagenomes</taxon>
    </lineage>
</organism>
<accession>X1KKH4</accession>